<evidence type="ECO:0000313" key="12">
    <source>
        <dbReference type="EMBL" id="QBN18777.1"/>
    </source>
</evidence>
<name>A0A4P6YDL2_9FLAO</name>
<evidence type="ECO:0000259" key="11">
    <source>
        <dbReference type="PROSITE" id="PS51459"/>
    </source>
</evidence>
<dbReference type="KEGG" id="fnk:E1750_08155"/>
<dbReference type="OrthoDB" id="9814400at2"/>
<feature type="active site" evidence="9">
    <location>
        <position position="170"/>
    </location>
</feature>
<dbReference type="Proteomes" id="UP000291124">
    <property type="component" value="Chromosome"/>
</dbReference>
<dbReference type="PANTHER" id="PTHR13504">
    <property type="entry name" value="FIDO DOMAIN-CONTAINING PROTEIN DDB_G0283145"/>
    <property type="match status" value="1"/>
</dbReference>
<evidence type="ECO:0000256" key="3">
    <source>
        <dbReference type="ARBA" id="ARBA00022737"/>
    </source>
</evidence>
<comment type="subcellular location">
    <subcellularLocation>
        <location evidence="1">Membrane</location>
        <topology evidence="1">Single-pass membrane protein</topology>
    </subcellularLocation>
</comment>
<evidence type="ECO:0000313" key="13">
    <source>
        <dbReference type="Proteomes" id="UP000291124"/>
    </source>
</evidence>
<evidence type="ECO:0000256" key="4">
    <source>
        <dbReference type="ARBA" id="ARBA00022741"/>
    </source>
</evidence>
<keyword evidence="8" id="KW-0472">Membrane</keyword>
<dbReference type="GO" id="GO:0005524">
    <property type="term" value="F:ATP binding"/>
    <property type="evidence" value="ECO:0007669"/>
    <property type="project" value="UniProtKB-KW"/>
</dbReference>
<dbReference type="PROSITE" id="PS51459">
    <property type="entry name" value="FIDO"/>
    <property type="match status" value="1"/>
</dbReference>
<keyword evidence="13" id="KW-1185">Reference proteome</keyword>
<evidence type="ECO:0000256" key="1">
    <source>
        <dbReference type="ARBA" id="ARBA00004167"/>
    </source>
</evidence>
<dbReference type="EMBL" id="CP037933">
    <property type="protein sequence ID" value="QBN18777.1"/>
    <property type="molecule type" value="Genomic_DNA"/>
</dbReference>
<keyword evidence="4 10" id="KW-0547">Nucleotide-binding</keyword>
<keyword evidence="5" id="KW-0802">TPR repeat</keyword>
<feature type="domain" description="Fido" evidence="11">
    <location>
        <begin position="96"/>
        <end position="234"/>
    </location>
</feature>
<protein>
    <recommendedName>
        <fullName evidence="11">Fido domain-containing protein</fullName>
    </recommendedName>
</protein>
<dbReference type="RefSeq" id="WP_133276299.1">
    <property type="nucleotide sequence ID" value="NZ_CP037933.1"/>
</dbReference>
<evidence type="ECO:0000256" key="5">
    <source>
        <dbReference type="ARBA" id="ARBA00022803"/>
    </source>
</evidence>
<keyword evidence="6 10" id="KW-0067">ATP-binding</keyword>
<keyword evidence="7" id="KW-1133">Transmembrane helix</keyword>
<dbReference type="AlphaFoldDB" id="A0A4P6YDL2"/>
<evidence type="ECO:0000256" key="9">
    <source>
        <dbReference type="PIRSR" id="PIRSR640198-1"/>
    </source>
</evidence>
<reference evidence="13" key="1">
    <citation type="submission" date="2019-03" db="EMBL/GenBank/DDBJ databases">
        <title>Flavobacterium sp.</title>
        <authorList>
            <person name="Kim H."/>
        </authorList>
    </citation>
    <scope>NUCLEOTIDE SEQUENCE [LARGE SCALE GENOMIC DNA]</scope>
    <source>
        <strain evidence="13">GS13</strain>
    </source>
</reference>
<keyword evidence="2" id="KW-0812">Transmembrane</keyword>
<accession>A0A4P6YDL2</accession>
<proteinExistence type="predicted"/>
<dbReference type="InterPro" id="IPR040198">
    <property type="entry name" value="Fido_containing"/>
</dbReference>
<organism evidence="12 13">
    <name type="scientific">Flavobacterium nackdongense</name>
    <dbReference type="NCBI Taxonomy" id="2547394"/>
    <lineage>
        <taxon>Bacteria</taxon>
        <taxon>Pseudomonadati</taxon>
        <taxon>Bacteroidota</taxon>
        <taxon>Flavobacteriia</taxon>
        <taxon>Flavobacteriales</taxon>
        <taxon>Flavobacteriaceae</taxon>
        <taxon>Flavobacterium</taxon>
    </lineage>
</organism>
<dbReference type="Gene3D" id="1.10.3290.10">
    <property type="entry name" value="Fido-like domain"/>
    <property type="match status" value="1"/>
</dbReference>
<dbReference type="SUPFAM" id="SSF140931">
    <property type="entry name" value="Fic-like"/>
    <property type="match status" value="1"/>
</dbReference>
<dbReference type="InterPro" id="IPR036597">
    <property type="entry name" value="Fido-like_dom_sf"/>
</dbReference>
<evidence type="ECO:0000256" key="8">
    <source>
        <dbReference type="ARBA" id="ARBA00023136"/>
    </source>
</evidence>
<keyword evidence="3" id="KW-0677">Repeat</keyword>
<dbReference type="InterPro" id="IPR003812">
    <property type="entry name" value="Fido"/>
</dbReference>
<evidence type="ECO:0000256" key="6">
    <source>
        <dbReference type="ARBA" id="ARBA00022840"/>
    </source>
</evidence>
<gene>
    <name evidence="12" type="ORF">E1750_08155</name>
</gene>
<dbReference type="PANTHER" id="PTHR13504:SF34">
    <property type="entry name" value="PROTEIN ADENYLYLTRANSFERASE FICD"/>
    <property type="match status" value="1"/>
</dbReference>
<dbReference type="Pfam" id="PF02661">
    <property type="entry name" value="Fic"/>
    <property type="match status" value="1"/>
</dbReference>
<evidence type="ECO:0000256" key="2">
    <source>
        <dbReference type="ARBA" id="ARBA00022692"/>
    </source>
</evidence>
<evidence type="ECO:0000256" key="10">
    <source>
        <dbReference type="PIRSR" id="PIRSR640198-2"/>
    </source>
</evidence>
<feature type="binding site" evidence="10">
    <location>
        <begin position="174"/>
        <end position="181"/>
    </location>
    <ligand>
        <name>ATP</name>
        <dbReference type="ChEBI" id="CHEBI:30616"/>
    </ligand>
</feature>
<sequence>MILFPTSIIAVNSDKINQIEDLSKAIYRLIIYSRDHFDDDLLDIYLDGFSNLRDLLSLKNAQMEAQNEEEAVEYLSNLKQSLEFVIQEILDNNDFEKEIQLFQLLRLISPETNKIHPNKYRQTTVQIGSHICPEPHLISGLVSQLFFNCSQIKSPIIKAIYLHHELIRIHPFVDGNGRVTRIAKNWILMYHMYPPIFINDATEKKEYIGTLSKSFTELDRNPTAWNEFTNLFFEQELNRLILNLTFLYDSINTIGKARRNSQTTPFDGH</sequence>
<dbReference type="GO" id="GO:0016020">
    <property type="term" value="C:membrane"/>
    <property type="evidence" value="ECO:0007669"/>
    <property type="project" value="UniProtKB-SubCell"/>
</dbReference>
<evidence type="ECO:0000256" key="7">
    <source>
        <dbReference type="ARBA" id="ARBA00022989"/>
    </source>
</evidence>